<evidence type="ECO:0000256" key="1">
    <source>
        <dbReference type="SAM" id="MobiDB-lite"/>
    </source>
</evidence>
<name>A0A927EYI5_9ACTN</name>
<dbReference type="SMART" id="SM00530">
    <property type="entry name" value="HTH_XRE"/>
    <property type="match status" value="1"/>
</dbReference>
<dbReference type="Pfam" id="PF10901">
    <property type="entry name" value="DUF2690"/>
    <property type="match status" value="1"/>
</dbReference>
<dbReference type="CDD" id="cd00093">
    <property type="entry name" value="HTH_XRE"/>
    <property type="match status" value="1"/>
</dbReference>
<sequence length="358" mass="37141">MPRWKPLPEELDPEIRDFASQMRRLVDRSGLSLSALSDKTGYSKTSWERYLGGRLLPPQGAVSALADVTGTDVRHLATLWELAERAWSRAEMRHDMTMEAIRISQAREALEAAEAAGAQAAGGRRRQRNAPGRPAPGAVPAAGDAATTALRTSPEAAPGAPAASQPAPRPASRGPRPAPGRPGAGRTARPAEGPSGGRRLTMLLAGGVSALAVLAATFFFVDLPGGGDEAAAEPTPPPRKATEPKLPDGVLCSGADCTGEDPELMGCGGQYAETTSDAMIGTAYVEVRYSEVCKAAWARIGAAEPGDTVVITADTDAEASEDLGGNTEGYTMMVAAKSPDVVRICVERAGASQGCTVR</sequence>
<feature type="region of interest" description="Disordered" evidence="1">
    <location>
        <begin position="114"/>
        <end position="196"/>
    </location>
</feature>
<dbReference type="AlphaFoldDB" id="A0A927EYI5"/>
<dbReference type="GO" id="GO:0003677">
    <property type="term" value="F:DNA binding"/>
    <property type="evidence" value="ECO:0007669"/>
    <property type="project" value="InterPro"/>
</dbReference>
<feature type="compositionally biased region" description="Low complexity" evidence="1">
    <location>
        <begin position="129"/>
        <end position="146"/>
    </location>
</feature>
<evidence type="ECO:0000313" key="3">
    <source>
        <dbReference type="EMBL" id="MBD3932335.1"/>
    </source>
</evidence>
<dbReference type="Proteomes" id="UP000632289">
    <property type="component" value="Unassembled WGS sequence"/>
</dbReference>
<feature type="compositionally biased region" description="Low complexity" evidence="1">
    <location>
        <begin position="184"/>
        <end position="193"/>
    </location>
</feature>
<dbReference type="InterPro" id="IPR021224">
    <property type="entry name" value="DUF2690"/>
</dbReference>
<accession>A0A927EYI5</accession>
<dbReference type="InterPro" id="IPR010982">
    <property type="entry name" value="Lambda_DNA-bd_dom_sf"/>
</dbReference>
<dbReference type="EMBL" id="JACXYU010000005">
    <property type="protein sequence ID" value="MBD3932335.1"/>
    <property type="molecule type" value="Genomic_DNA"/>
</dbReference>
<gene>
    <name evidence="3" type="ORF">IF129_12325</name>
</gene>
<keyword evidence="4" id="KW-1185">Reference proteome</keyword>
<organism evidence="3 4">
    <name type="scientific">Streptomyces chumphonensis</name>
    <dbReference type="NCBI Taxonomy" id="1214925"/>
    <lineage>
        <taxon>Bacteria</taxon>
        <taxon>Bacillati</taxon>
        <taxon>Actinomycetota</taxon>
        <taxon>Actinomycetes</taxon>
        <taxon>Kitasatosporales</taxon>
        <taxon>Streptomycetaceae</taxon>
        <taxon>Streptomyces</taxon>
    </lineage>
</organism>
<protein>
    <submittedName>
        <fullName evidence="3">DUF2690 domain-containing protein</fullName>
    </submittedName>
</protein>
<evidence type="ECO:0000259" key="2">
    <source>
        <dbReference type="SMART" id="SM00530"/>
    </source>
</evidence>
<feature type="domain" description="HTH cro/C1-type" evidence="2">
    <location>
        <begin position="21"/>
        <end position="76"/>
    </location>
</feature>
<comment type="caution">
    <text evidence="3">The sequence shown here is derived from an EMBL/GenBank/DDBJ whole genome shotgun (WGS) entry which is preliminary data.</text>
</comment>
<dbReference type="SUPFAM" id="SSF47413">
    <property type="entry name" value="lambda repressor-like DNA-binding domains"/>
    <property type="match status" value="1"/>
</dbReference>
<proteinExistence type="predicted"/>
<dbReference type="InterPro" id="IPR001387">
    <property type="entry name" value="Cro/C1-type_HTH"/>
</dbReference>
<evidence type="ECO:0000313" key="4">
    <source>
        <dbReference type="Proteomes" id="UP000632289"/>
    </source>
</evidence>
<reference evidence="3" key="1">
    <citation type="submission" date="2020-09" db="EMBL/GenBank/DDBJ databases">
        <title>Secondary metabolite and genome analysis of marine Streptomyces chumphonensis KK1-2T.</title>
        <authorList>
            <person name="Phongsopitanun W."/>
            <person name="Kanchanasin P."/>
            <person name="Pittayakhajonwut P."/>
            <person name="Suwanborirux K."/>
            <person name="Tanasupawat S."/>
        </authorList>
    </citation>
    <scope>NUCLEOTIDE SEQUENCE</scope>
    <source>
        <strain evidence="3">KK1-2</strain>
    </source>
</reference>
<feature type="compositionally biased region" description="Low complexity" evidence="1">
    <location>
        <begin position="154"/>
        <end position="175"/>
    </location>
</feature>
<dbReference type="RefSeq" id="WP_191209634.1">
    <property type="nucleotide sequence ID" value="NZ_JACXYU010000005.1"/>
</dbReference>
<dbReference type="Pfam" id="PF13560">
    <property type="entry name" value="HTH_31"/>
    <property type="match status" value="1"/>
</dbReference>
<feature type="region of interest" description="Disordered" evidence="1">
    <location>
        <begin position="228"/>
        <end position="247"/>
    </location>
</feature>